<dbReference type="AlphaFoldDB" id="A0A9P4U3X0"/>
<comment type="caution">
    <text evidence="2">The sequence shown here is derived from an EMBL/GenBank/DDBJ whole genome shotgun (WGS) entry which is preliminary data.</text>
</comment>
<feature type="chain" id="PRO_5040157404" evidence="1">
    <location>
        <begin position="23"/>
        <end position="157"/>
    </location>
</feature>
<keyword evidence="1" id="KW-0732">Signal</keyword>
<dbReference type="EMBL" id="MU007013">
    <property type="protein sequence ID" value="KAF2435382.1"/>
    <property type="molecule type" value="Genomic_DNA"/>
</dbReference>
<evidence type="ECO:0000256" key="1">
    <source>
        <dbReference type="SAM" id="SignalP"/>
    </source>
</evidence>
<dbReference type="Pfam" id="PF04681">
    <property type="entry name" value="Bys1"/>
    <property type="match status" value="1"/>
</dbReference>
<keyword evidence="3" id="KW-1185">Reference proteome</keyword>
<proteinExistence type="predicted"/>
<evidence type="ECO:0000313" key="2">
    <source>
        <dbReference type="EMBL" id="KAF2435382.1"/>
    </source>
</evidence>
<feature type="signal peptide" evidence="1">
    <location>
        <begin position="1"/>
        <end position="22"/>
    </location>
</feature>
<sequence length="157" mass="16989">MFNMNKIAILLTALLVATITSAADVFIQQNCNFPVYVREGIGSDAYTDFRLLPPGTHYRVTKQPVNGGPGLTMLLTREEVDKPVYQWEAAKGDDGNIYFNMSQVDGNPFGDIFRGVYGGNCARHECQPGQTSDECGLGGFKVMGAPQSCGDAVLVLC</sequence>
<gene>
    <name evidence="2" type="ORF">EJ08DRAFT_656394</name>
</gene>
<dbReference type="Proteomes" id="UP000800235">
    <property type="component" value="Unassembled WGS sequence"/>
</dbReference>
<dbReference type="InterPro" id="IPR006771">
    <property type="entry name" value="CetA-like"/>
</dbReference>
<organism evidence="2 3">
    <name type="scientific">Tothia fuscella</name>
    <dbReference type="NCBI Taxonomy" id="1048955"/>
    <lineage>
        <taxon>Eukaryota</taxon>
        <taxon>Fungi</taxon>
        <taxon>Dikarya</taxon>
        <taxon>Ascomycota</taxon>
        <taxon>Pezizomycotina</taxon>
        <taxon>Dothideomycetes</taxon>
        <taxon>Pleosporomycetidae</taxon>
        <taxon>Venturiales</taxon>
        <taxon>Cylindrosympodiaceae</taxon>
        <taxon>Tothia</taxon>
    </lineage>
</organism>
<name>A0A9P4U3X0_9PEZI</name>
<evidence type="ECO:0000313" key="3">
    <source>
        <dbReference type="Proteomes" id="UP000800235"/>
    </source>
</evidence>
<accession>A0A9P4U3X0</accession>
<dbReference type="OrthoDB" id="3682664at2759"/>
<reference evidence="2" key="1">
    <citation type="journal article" date="2020" name="Stud. Mycol.">
        <title>101 Dothideomycetes genomes: a test case for predicting lifestyles and emergence of pathogens.</title>
        <authorList>
            <person name="Haridas S."/>
            <person name="Albert R."/>
            <person name="Binder M."/>
            <person name="Bloem J."/>
            <person name="Labutti K."/>
            <person name="Salamov A."/>
            <person name="Andreopoulos B."/>
            <person name="Baker S."/>
            <person name="Barry K."/>
            <person name="Bills G."/>
            <person name="Bluhm B."/>
            <person name="Cannon C."/>
            <person name="Castanera R."/>
            <person name="Culley D."/>
            <person name="Daum C."/>
            <person name="Ezra D."/>
            <person name="Gonzalez J."/>
            <person name="Henrissat B."/>
            <person name="Kuo A."/>
            <person name="Liang C."/>
            <person name="Lipzen A."/>
            <person name="Lutzoni F."/>
            <person name="Magnuson J."/>
            <person name="Mondo S."/>
            <person name="Nolan M."/>
            <person name="Ohm R."/>
            <person name="Pangilinan J."/>
            <person name="Park H.-J."/>
            <person name="Ramirez L."/>
            <person name="Alfaro M."/>
            <person name="Sun H."/>
            <person name="Tritt A."/>
            <person name="Yoshinaga Y."/>
            <person name="Zwiers L.-H."/>
            <person name="Turgeon B."/>
            <person name="Goodwin S."/>
            <person name="Spatafora J."/>
            <person name="Crous P."/>
            <person name="Grigoriev I."/>
        </authorList>
    </citation>
    <scope>NUCLEOTIDE SEQUENCE</scope>
    <source>
        <strain evidence="2">CBS 130266</strain>
    </source>
</reference>
<protein>
    <submittedName>
        <fullName evidence="2">Uncharacterized protein</fullName>
    </submittedName>
</protein>